<dbReference type="EMBL" id="AGJK01000590">
    <property type="protein sequence ID" value="EHP71444.1"/>
    <property type="molecule type" value="Genomic_DNA"/>
</dbReference>
<feature type="non-terminal residue" evidence="1">
    <location>
        <position position="44"/>
    </location>
</feature>
<name>H1KVZ8_METEX</name>
<dbReference type="AlphaFoldDB" id="H1KVZ8"/>
<gene>
    <name evidence="1" type="ORF">MetexDRAFT_6811</name>
</gene>
<accession>H1KVZ8</accession>
<evidence type="ECO:0000313" key="1">
    <source>
        <dbReference type="EMBL" id="EHP71444.1"/>
    </source>
</evidence>
<sequence length="44" mass="4679" precursor="true">MRLLARLAAALAAVALAPLVMVWEGGRWVLKTLARPDPVLPTAV</sequence>
<organism evidence="1 2">
    <name type="scientific">Methylorubrum extorquens DSM 13060</name>
    <dbReference type="NCBI Taxonomy" id="882800"/>
    <lineage>
        <taxon>Bacteria</taxon>
        <taxon>Pseudomonadati</taxon>
        <taxon>Pseudomonadota</taxon>
        <taxon>Alphaproteobacteria</taxon>
        <taxon>Hyphomicrobiales</taxon>
        <taxon>Methylobacteriaceae</taxon>
        <taxon>Methylorubrum</taxon>
    </lineage>
</organism>
<proteinExistence type="predicted"/>
<reference evidence="1 2" key="1">
    <citation type="submission" date="2011-09" db="EMBL/GenBank/DDBJ databases">
        <title>The draft genome of Methylobacterium extorquens DSM 13060.</title>
        <authorList>
            <consortium name="US DOE Joint Genome Institute (JGI-PGF)"/>
            <person name="Lucas S."/>
            <person name="Han J."/>
            <person name="Lapidus A."/>
            <person name="Cheng J.-F."/>
            <person name="Goodwin L."/>
            <person name="Pitluck S."/>
            <person name="Peters L."/>
            <person name="Land M.L."/>
            <person name="Hauser L."/>
            <person name="Koskimaki J."/>
            <person name="Halonen O."/>
            <person name="Pirttila A."/>
            <person name="Frank C."/>
            <person name="Woyke T.J."/>
        </authorList>
    </citation>
    <scope>NUCLEOTIDE SEQUENCE [LARGE SCALE GENOMIC DNA]</scope>
    <source>
        <strain evidence="1 2">DSM 13060</strain>
    </source>
</reference>
<comment type="caution">
    <text evidence="1">The sequence shown here is derived from an EMBL/GenBank/DDBJ whole genome shotgun (WGS) entry which is preliminary data.</text>
</comment>
<protein>
    <submittedName>
        <fullName evidence="1">Uncharacterized protein</fullName>
    </submittedName>
</protein>
<evidence type="ECO:0000313" key="2">
    <source>
        <dbReference type="Proteomes" id="UP000004382"/>
    </source>
</evidence>
<dbReference type="Proteomes" id="UP000004382">
    <property type="component" value="Unassembled WGS sequence"/>
</dbReference>